<accession>A0A099L220</accession>
<proteinExistence type="predicted"/>
<reference evidence="1 2" key="1">
    <citation type="submission" date="2014-08" db="EMBL/GenBank/DDBJ databases">
        <title>Genomic and Phenotypic Diversity of Colwellia psychrerythraea strains from Disparate Marine Basins.</title>
        <authorList>
            <person name="Techtmann S.M."/>
            <person name="Stelling S.C."/>
            <person name="Utturkar S.M."/>
            <person name="Alshibli N."/>
            <person name="Harris A."/>
            <person name="Brown S.D."/>
            <person name="Hazen T.C."/>
        </authorList>
    </citation>
    <scope>NUCLEOTIDE SEQUENCE [LARGE SCALE GENOMIC DNA]</scope>
    <source>
        <strain evidence="1 2">GAB14E</strain>
    </source>
</reference>
<name>A0A099L220_COLPS</name>
<sequence length="83" mass="9982">MSHYNNEHKVFNDTFSKHLSVKVSLQPGSTKSFEVNKLQQAMKLANILPCPYFIIARKQKYYWRINNRLFDYEGKYRKAHELK</sequence>
<gene>
    <name evidence="1" type="ORF">GAB14E_1840</name>
</gene>
<dbReference type="RefSeq" id="WP_033081534.1">
    <property type="nucleotide sequence ID" value="NZ_JQEC01000014.1"/>
</dbReference>
<dbReference type="PATRIC" id="fig|28229.3.peg.1447"/>
<organism evidence="1 2">
    <name type="scientific">Colwellia psychrerythraea</name>
    <name type="common">Vibrio psychroerythus</name>
    <dbReference type="NCBI Taxonomy" id="28229"/>
    <lineage>
        <taxon>Bacteria</taxon>
        <taxon>Pseudomonadati</taxon>
        <taxon>Pseudomonadota</taxon>
        <taxon>Gammaproteobacteria</taxon>
        <taxon>Alteromonadales</taxon>
        <taxon>Colwelliaceae</taxon>
        <taxon>Colwellia</taxon>
    </lineage>
</organism>
<comment type="caution">
    <text evidence="1">The sequence shown here is derived from an EMBL/GenBank/DDBJ whole genome shotgun (WGS) entry which is preliminary data.</text>
</comment>
<evidence type="ECO:0000313" key="2">
    <source>
        <dbReference type="Proteomes" id="UP000029868"/>
    </source>
</evidence>
<protein>
    <submittedName>
        <fullName evidence="1">Uncharacterized protein</fullName>
    </submittedName>
</protein>
<evidence type="ECO:0000313" key="1">
    <source>
        <dbReference type="EMBL" id="KGJ95928.1"/>
    </source>
</evidence>
<dbReference type="EMBL" id="JQEC01000014">
    <property type="protein sequence ID" value="KGJ95928.1"/>
    <property type="molecule type" value="Genomic_DNA"/>
</dbReference>
<dbReference type="AlphaFoldDB" id="A0A099L220"/>
<dbReference type="Proteomes" id="UP000029868">
    <property type="component" value="Unassembled WGS sequence"/>
</dbReference>